<name>A0A1I0ZHZ7_9CELL</name>
<feature type="transmembrane region" description="Helical" evidence="2">
    <location>
        <begin position="47"/>
        <end position="67"/>
    </location>
</feature>
<evidence type="ECO:0000256" key="1">
    <source>
        <dbReference type="SAM" id="MobiDB-lite"/>
    </source>
</evidence>
<reference evidence="3 4" key="1">
    <citation type="submission" date="2016-10" db="EMBL/GenBank/DDBJ databases">
        <authorList>
            <person name="de Groot N.N."/>
        </authorList>
    </citation>
    <scope>NUCLEOTIDE SEQUENCE [LARGE SCALE GENOMIC DNA]</scope>
    <source>
        <strain evidence="3 4">CGMCC 4.6945</strain>
    </source>
</reference>
<evidence type="ECO:0000313" key="4">
    <source>
        <dbReference type="Proteomes" id="UP000199012"/>
    </source>
</evidence>
<keyword evidence="2" id="KW-0472">Membrane</keyword>
<sequence>MSGPLLDAAVRLSLATTRTAAGATPTPGPSPSTAVELGESDLGSPGFLGFVVTFVLALAVIGLLLSLTRKLRRVNHAGEQRDAEDRAPGAPGPS</sequence>
<feature type="compositionally biased region" description="Low complexity" evidence="1">
    <location>
        <begin position="17"/>
        <end position="35"/>
    </location>
</feature>
<feature type="region of interest" description="Disordered" evidence="1">
    <location>
        <begin position="75"/>
        <end position="94"/>
    </location>
</feature>
<organism evidence="3 4">
    <name type="scientific">Cellulomonas marina</name>
    <dbReference type="NCBI Taxonomy" id="988821"/>
    <lineage>
        <taxon>Bacteria</taxon>
        <taxon>Bacillati</taxon>
        <taxon>Actinomycetota</taxon>
        <taxon>Actinomycetes</taxon>
        <taxon>Micrococcales</taxon>
        <taxon>Cellulomonadaceae</taxon>
        <taxon>Cellulomonas</taxon>
    </lineage>
</organism>
<evidence type="ECO:0000313" key="3">
    <source>
        <dbReference type="EMBL" id="SFB24992.1"/>
    </source>
</evidence>
<dbReference type="Proteomes" id="UP000199012">
    <property type="component" value="Unassembled WGS sequence"/>
</dbReference>
<dbReference type="EMBL" id="FOKA01000011">
    <property type="protein sequence ID" value="SFB24992.1"/>
    <property type="molecule type" value="Genomic_DNA"/>
</dbReference>
<feature type="region of interest" description="Disordered" evidence="1">
    <location>
        <begin position="17"/>
        <end position="37"/>
    </location>
</feature>
<proteinExistence type="predicted"/>
<dbReference type="AlphaFoldDB" id="A0A1I0ZHZ7"/>
<dbReference type="RefSeq" id="WP_090033520.1">
    <property type="nucleotide sequence ID" value="NZ_BONM01000007.1"/>
</dbReference>
<feature type="compositionally biased region" description="Basic and acidic residues" evidence="1">
    <location>
        <begin position="76"/>
        <end position="87"/>
    </location>
</feature>
<dbReference type="STRING" id="988821.SAMN05421867_11165"/>
<protein>
    <submittedName>
        <fullName evidence="3">Uncharacterized protein</fullName>
    </submittedName>
</protein>
<gene>
    <name evidence="3" type="ORF">SAMN05421867_11165</name>
</gene>
<keyword evidence="4" id="KW-1185">Reference proteome</keyword>
<evidence type="ECO:0000256" key="2">
    <source>
        <dbReference type="SAM" id="Phobius"/>
    </source>
</evidence>
<keyword evidence="2" id="KW-1133">Transmembrane helix</keyword>
<keyword evidence="2" id="KW-0812">Transmembrane</keyword>
<accession>A0A1I0ZHZ7</accession>